<reference evidence="5 6" key="1">
    <citation type="submission" date="2019-12" db="EMBL/GenBank/DDBJ databases">
        <authorList>
            <person name="Zheng J."/>
        </authorList>
    </citation>
    <scope>NUCLEOTIDE SEQUENCE [LARGE SCALE GENOMIC DNA]</scope>
    <source>
        <strain evidence="5 6">DSM 27347</strain>
    </source>
</reference>
<dbReference type="PANTHER" id="PTHR43421">
    <property type="entry name" value="METALLOPROTEASE PMBA"/>
    <property type="match status" value="1"/>
</dbReference>
<dbReference type="Pfam" id="PF19290">
    <property type="entry name" value="PmbA_TldD_2nd"/>
    <property type="match status" value="1"/>
</dbReference>
<dbReference type="InterPro" id="IPR045569">
    <property type="entry name" value="Metalloprtase-TldD/E_C"/>
</dbReference>
<dbReference type="GO" id="GO:0005829">
    <property type="term" value="C:cytosol"/>
    <property type="evidence" value="ECO:0007669"/>
    <property type="project" value="TreeGrafter"/>
</dbReference>
<dbReference type="Proteomes" id="UP000436801">
    <property type="component" value="Unassembled WGS sequence"/>
</dbReference>
<feature type="domain" description="Metalloprotease TldD/E central" evidence="4">
    <location>
        <begin position="148"/>
        <end position="247"/>
    </location>
</feature>
<evidence type="ECO:0000259" key="3">
    <source>
        <dbReference type="Pfam" id="PF19289"/>
    </source>
</evidence>
<dbReference type="EMBL" id="WSUT01000001">
    <property type="protein sequence ID" value="MWC42137.1"/>
    <property type="molecule type" value="Genomic_DNA"/>
</dbReference>
<organism evidence="5 6">
    <name type="scientific">Sphingomonas carotinifaciens</name>
    <dbReference type="NCBI Taxonomy" id="1166323"/>
    <lineage>
        <taxon>Bacteria</taxon>
        <taxon>Pseudomonadati</taxon>
        <taxon>Pseudomonadota</taxon>
        <taxon>Alphaproteobacteria</taxon>
        <taxon>Sphingomonadales</taxon>
        <taxon>Sphingomonadaceae</taxon>
        <taxon>Sphingomonas</taxon>
    </lineage>
</organism>
<dbReference type="GO" id="GO:0008237">
    <property type="term" value="F:metallopeptidase activity"/>
    <property type="evidence" value="ECO:0007669"/>
    <property type="project" value="UniProtKB-KW"/>
</dbReference>
<evidence type="ECO:0000259" key="4">
    <source>
        <dbReference type="Pfam" id="PF19290"/>
    </source>
</evidence>
<keyword evidence="5" id="KW-0482">Metalloprotease</keyword>
<gene>
    <name evidence="5" type="primary">pmbA</name>
    <name evidence="5" type="synonym">tldE</name>
    <name evidence="5" type="ORF">GQR91_00470</name>
</gene>
<proteinExistence type="inferred from homology"/>
<dbReference type="InterPro" id="IPR002510">
    <property type="entry name" value="Metalloprtase-TldD/E_N"/>
</dbReference>
<dbReference type="Gene3D" id="3.30.2290.10">
    <property type="entry name" value="PmbA/TldD superfamily"/>
    <property type="match status" value="1"/>
</dbReference>
<protein>
    <submittedName>
        <fullName evidence="5">Metalloprotease PmbA</fullName>
    </submittedName>
</protein>
<sequence length="466" mass="48808">MIMASRPAVTGVNDAAHELAGEGGYLLNEPSHLKQIAQAATEQALRAGVDQAIASAKENGGITMRARGGNFDNATREGSQALSIKVFVGGRTGEASTSALSPMAVERAVERAILIAHQVEPDSDSAPPELAWLGTDAVDVPLFAPSGLTAQDLGRIALEIESAANDAADVRVIEAGASSIDACLALAIGRDFSGVYRTSRQSLWCSVIAERNGMMAQDMWSDIDRRVAGLAAADEVGAKAAQRATRKVGGRPLSTTTAPVLLDATVAATLVAEMASALMGTAQVEGATYWHDMLGKQAVAGHIDLVEDPFEPYGLTSKPYDHEGVAGTARHVIRGGVLEGYFLNCLNARKLGTRSTGNADGCNNLTLSSRNAIATSPELLRQLDTGLWVTEFLGGSADPVTGNYSKAVAGFWVENGEVAFPVQDTTIAGELPQMLKELVTVGGDVYRRGAFRSGSILLNSMRISGR</sequence>
<evidence type="ECO:0000256" key="1">
    <source>
        <dbReference type="ARBA" id="ARBA00005836"/>
    </source>
</evidence>
<dbReference type="Pfam" id="PF19289">
    <property type="entry name" value="PmbA_TldD_3rd"/>
    <property type="match status" value="1"/>
</dbReference>
<dbReference type="PANTHER" id="PTHR43421:SF1">
    <property type="entry name" value="METALLOPROTEASE PMBA"/>
    <property type="match status" value="1"/>
</dbReference>
<dbReference type="InterPro" id="IPR045570">
    <property type="entry name" value="Metalloprtase-TldD/E_cen_dom"/>
</dbReference>
<dbReference type="InterPro" id="IPR047657">
    <property type="entry name" value="PmbA"/>
</dbReference>
<dbReference type="AlphaFoldDB" id="A0A6N8LNM4"/>
<comment type="similarity">
    <text evidence="1">Belongs to the peptidase U62 family.</text>
</comment>
<comment type="caution">
    <text evidence="5">The sequence shown here is derived from an EMBL/GenBank/DDBJ whole genome shotgun (WGS) entry which is preliminary data.</text>
</comment>
<evidence type="ECO:0000313" key="6">
    <source>
        <dbReference type="Proteomes" id="UP000436801"/>
    </source>
</evidence>
<accession>A0A6N8LNM4</accession>
<evidence type="ECO:0000259" key="2">
    <source>
        <dbReference type="Pfam" id="PF01523"/>
    </source>
</evidence>
<dbReference type="Pfam" id="PF01523">
    <property type="entry name" value="PmbA_TldD_1st"/>
    <property type="match status" value="1"/>
</dbReference>
<dbReference type="InterPro" id="IPR036059">
    <property type="entry name" value="TldD/PmbA_sf"/>
</dbReference>
<evidence type="ECO:0000313" key="5">
    <source>
        <dbReference type="EMBL" id="MWC42137.1"/>
    </source>
</evidence>
<dbReference type="GO" id="GO:0006508">
    <property type="term" value="P:proteolysis"/>
    <property type="evidence" value="ECO:0007669"/>
    <property type="project" value="UniProtKB-KW"/>
</dbReference>
<name>A0A6N8LNM4_9SPHN</name>
<dbReference type="OrthoDB" id="9803618at2"/>
<keyword evidence="5" id="KW-0378">Hydrolase</keyword>
<dbReference type="RefSeq" id="WP_149682440.1">
    <property type="nucleotide sequence ID" value="NZ_FNBI01000004.1"/>
</dbReference>
<dbReference type="InterPro" id="IPR035068">
    <property type="entry name" value="TldD/PmbA_N"/>
</dbReference>
<feature type="domain" description="Metalloprotease TldD/E C-terminal" evidence="3">
    <location>
        <begin position="256"/>
        <end position="465"/>
    </location>
</feature>
<feature type="domain" description="Metalloprotease TldD/E N-terminal" evidence="2">
    <location>
        <begin position="62"/>
        <end position="116"/>
    </location>
</feature>
<dbReference type="SUPFAM" id="SSF111283">
    <property type="entry name" value="Putative modulator of DNA gyrase, PmbA/TldD"/>
    <property type="match status" value="1"/>
</dbReference>
<keyword evidence="5" id="KW-0645">Protease</keyword>